<organism evidence="6 7">
    <name type="scientific">Pan paniscus</name>
    <name type="common">Pygmy chimpanzee</name>
    <name type="synonym">Bonobo</name>
    <dbReference type="NCBI Taxonomy" id="9597"/>
    <lineage>
        <taxon>Eukaryota</taxon>
        <taxon>Metazoa</taxon>
        <taxon>Chordata</taxon>
        <taxon>Craniata</taxon>
        <taxon>Vertebrata</taxon>
        <taxon>Euteleostomi</taxon>
        <taxon>Mammalia</taxon>
        <taxon>Eutheria</taxon>
        <taxon>Euarchontoglires</taxon>
        <taxon>Primates</taxon>
        <taxon>Haplorrhini</taxon>
        <taxon>Catarrhini</taxon>
        <taxon>Hominidae</taxon>
        <taxon>Pan</taxon>
    </lineage>
</organism>
<feature type="compositionally biased region" description="Polar residues" evidence="3">
    <location>
        <begin position="168"/>
        <end position="185"/>
    </location>
</feature>
<dbReference type="FunFam" id="1.10.533.10:FF:000011">
    <property type="entry name" value="Myeloid cell nuclear differentiation antigen"/>
    <property type="match status" value="1"/>
</dbReference>
<dbReference type="Gene3D" id="1.10.533.10">
    <property type="entry name" value="Death Domain, Fas"/>
    <property type="match status" value="1"/>
</dbReference>
<accession>A0A2R9AD12</accession>
<feature type="domain" description="HIN-200" evidence="5">
    <location>
        <begin position="189"/>
        <end position="389"/>
    </location>
</feature>
<dbReference type="InterPro" id="IPR004020">
    <property type="entry name" value="DAPIN"/>
</dbReference>
<dbReference type="GO" id="GO:0005654">
    <property type="term" value="C:nucleoplasm"/>
    <property type="evidence" value="ECO:0007669"/>
    <property type="project" value="TreeGrafter"/>
</dbReference>
<dbReference type="Pfam" id="PF02760">
    <property type="entry name" value="HIN"/>
    <property type="match status" value="2"/>
</dbReference>
<dbReference type="Gene3D" id="2.40.50.140">
    <property type="entry name" value="Nucleic acid-binding proteins"/>
    <property type="match status" value="4"/>
</dbReference>
<dbReference type="GO" id="GO:0005730">
    <property type="term" value="C:nucleolus"/>
    <property type="evidence" value="ECO:0007669"/>
    <property type="project" value="TreeGrafter"/>
</dbReference>
<keyword evidence="7" id="KW-1185">Reference proteome</keyword>
<dbReference type="GO" id="GO:0002218">
    <property type="term" value="P:activation of innate immune response"/>
    <property type="evidence" value="ECO:0007669"/>
    <property type="project" value="InterPro"/>
</dbReference>
<dbReference type="Ensembl" id="ENSPPAT00000036108.1">
    <property type="protein sequence ID" value="ENSPPAP00000013436.1"/>
    <property type="gene ID" value="ENSPPAG00000029876.1"/>
</dbReference>
<feature type="compositionally biased region" description="Low complexity" evidence="3">
    <location>
        <begin position="104"/>
        <end position="114"/>
    </location>
</feature>
<dbReference type="EMBL" id="AJFE02072074">
    <property type="status" value="NOT_ANNOTATED_CDS"/>
    <property type="molecule type" value="Genomic_DNA"/>
</dbReference>
<dbReference type="Proteomes" id="UP000240080">
    <property type="component" value="Chromosome 1"/>
</dbReference>
<evidence type="ECO:0000313" key="7">
    <source>
        <dbReference type="Proteomes" id="UP000240080"/>
    </source>
</evidence>
<dbReference type="PANTHER" id="PTHR12200:SF5">
    <property type="entry name" value="GAMMA-INTERFERON-INDUCIBLE PROTEIN 16"/>
    <property type="match status" value="1"/>
</dbReference>
<proteinExistence type="predicted"/>
<dbReference type="InterPro" id="IPR012340">
    <property type="entry name" value="NA-bd_OB-fold"/>
</dbReference>
<evidence type="ECO:0000259" key="4">
    <source>
        <dbReference type="PROSITE" id="PS50824"/>
    </source>
</evidence>
<comment type="subcellular location">
    <subcellularLocation>
        <location evidence="1">Nucleus</location>
    </subcellularLocation>
</comment>
<dbReference type="PROSITE" id="PS50824">
    <property type="entry name" value="DAPIN"/>
    <property type="match status" value="1"/>
</dbReference>
<dbReference type="InterPro" id="IPR040205">
    <property type="entry name" value="HIN-200"/>
</dbReference>
<dbReference type="GeneTree" id="ENSGT00390000013296"/>
<reference evidence="6" key="2">
    <citation type="submission" date="2025-08" db="UniProtKB">
        <authorList>
            <consortium name="Ensembl"/>
        </authorList>
    </citation>
    <scope>IDENTIFICATION</scope>
</reference>
<dbReference type="SMART" id="SM01289">
    <property type="entry name" value="PYRIN"/>
    <property type="match status" value="1"/>
</dbReference>
<dbReference type="Bgee" id="ENSPPAG00000029876">
    <property type="expression patterns" value="Expressed in heart and 6 other cell types or tissues"/>
</dbReference>
<feature type="compositionally biased region" description="Polar residues" evidence="3">
    <location>
        <begin position="406"/>
        <end position="422"/>
    </location>
</feature>
<name>A0A2R9AD12_PANPA</name>
<feature type="domain" description="HIN-200" evidence="5">
    <location>
        <begin position="450"/>
        <end position="649"/>
    </location>
</feature>
<sequence length="673" mass="75796">MEKKYKNIVLLKGLEVINDYHFRMVKSLLSNDLKLNLKMREEYDKIQIADLMEEKFRGDAGLGKLIQIFKDIPTLEDLAETLKKEKLKVKGPALSRKRKKEVDATSPAPSTSSTVKTEGAEAAPGAQKRKKSTKEKAGPKGSKVSEKQTQPPSPAGAGMSTAMGRSPSPKTSLSAPPNTSSTENPKTVAKCQVTPRRNVLQKGPVIVKVLSTTKPFEYETPEMEKKIMFHATVATQTQFFHVKVLNTSLKEKFNGKKIIIISDYLEYDSLLEVNEKSTVSEAGPNQTFEVPNKIINRAKETLKIDILHKQASGNIVYGVFMLHKKTVNQKTTIYEIQDDRGKMDVVGTGQCHNIPCEEGDKLQLFCFRLRKKNQMSKLISEMHSFIQIKKKPNPRNNDPKSMKLPQEQSQLPNPSEASTTFPESHLRTPQMPPTTPSSSFFTKLKPRLKTEPEEVSIEDSAQSDLKEVMVLNATESFVYEPKEQKKMFHATVATENEVFRVKVFNIDLKEKFTPKKIIAIANYVCRNGFLEVYPFTLVVDVNADRNMEIPKGLIRSASVTPKINQLCSQTKGSFVNGVFEVHKKNVRGEFTYYEIQDNTGKMEVVVHGRLTTINCEEGDKLKLTCFELAPKSGNTGELRSVIHSHIKVIKTRKNKKDILNPDSSMETSPDFFF</sequence>
<reference evidence="6" key="3">
    <citation type="submission" date="2025-09" db="UniProtKB">
        <authorList>
            <consortium name="Ensembl"/>
        </authorList>
    </citation>
    <scope>IDENTIFICATION</scope>
</reference>
<evidence type="ECO:0000256" key="2">
    <source>
        <dbReference type="ARBA" id="ARBA00023242"/>
    </source>
</evidence>
<dbReference type="InterPro" id="IPR004021">
    <property type="entry name" value="HIN200/IF120x"/>
</dbReference>
<dbReference type="CDD" id="cd08305">
    <property type="entry name" value="Pyrin"/>
    <property type="match status" value="1"/>
</dbReference>
<keyword evidence="2" id="KW-0539">Nucleus</keyword>
<dbReference type="GO" id="GO:0005829">
    <property type="term" value="C:cytosol"/>
    <property type="evidence" value="ECO:0007669"/>
    <property type="project" value="TreeGrafter"/>
</dbReference>
<evidence type="ECO:0000256" key="3">
    <source>
        <dbReference type="SAM" id="MobiDB-lite"/>
    </source>
</evidence>
<dbReference type="SUPFAM" id="SSF159141">
    <property type="entry name" value="HIN-2000 domain-like"/>
    <property type="match status" value="4"/>
</dbReference>
<dbReference type="PROSITE" id="PS50834">
    <property type="entry name" value="HIN_200"/>
    <property type="match status" value="2"/>
</dbReference>
<dbReference type="Pfam" id="PF02758">
    <property type="entry name" value="PYRIN"/>
    <property type="match status" value="1"/>
</dbReference>
<feature type="compositionally biased region" description="Basic and acidic residues" evidence="3">
    <location>
        <begin position="134"/>
        <end position="146"/>
    </location>
</feature>
<dbReference type="FunFam" id="2.40.50.140:FF:000101">
    <property type="entry name" value="Myeloid cell nuclear differentiation antigen"/>
    <property type="match status" value="2"/>
</dbReference>
<reference evidence="6 7" key="1">
    <citation type="journal article" date="2012" name="Nature">
        <title>The bonobo genome compared with the chimpanzee and human genomes.</title>
        <authorList>
            <person name="Prufer K."/>
            <person name="Munch K."/>
            <person name="Hellmann I."/>
            <person name="Akagi K."/>
            <person name="Miller J.R."/>
            <person name="Walenz B."/>
            <person name="Koren S."/>
            <person name="Sutton G."/>
            <person name="Kodira C."/>
            <person name="Winer R."/>
            <person name="Knight J.R."/>
            <person name="Mullikin J.C."/>
            <person name="Meader S.J."/>
            <person name="Ponting C.P."/>
            <person name="Lunter G."/>
            <person name="Higashino S."/>
            <person name="Hobolth A."/>
            <person name="Dutheil J."/>
            <person name="Karakoc E."/>
            <person name="Alkan C."/>
            <person name="Sajjadian S."/>
            <person name="Catacchio C.R."/>
            <person name="Ventura M."/>
            <person name="Marques-Bonet T."/>
            <person name="Eichler E.E."/>
            <person name="Andre C."/>
            <person name="Atencia R."/>
            <person name="Mugisha L."/>
            <person name="Junhold J."/>
            <person name="Patterson N."/>
            <person name="Siebauer M."/>
            <person name="Good J.M."/>
            <person name="Fischer A."/>
            <person name="Ptak S.E."/>
            <person name="Lachmann M."/>
            <person name="Symer D.E."/>
            <person name="Mailund T."/>
            <person name="Schierup M.H."/>
            <person name="Andres A.M."/>
            <person name="Kelso J."/>
            <person name="Paabo S."/>
        </authorList>
    </citation>
    <scope>NUCLEOTIDE SEQUENCE [LARGE SCALE GENOMIC DNA]</scope>
</reference>
<dbReference type="PANTHER" id="PTHR12200">
    <property type="entry name" value="INTERFERON-INDUCIBLE PROTEIN AIM2 FAMILY MEMBER"/>
    <property type="match status" value="1"/>
</dbReference>
<protein>
    <submittedName>
        <fullName evidence="6">Interferon gamma inducible protein 16</fullName>
    </submittedName>
</protein>
<gene>
    <name evidence="6" type="primary">IFI16</name>
</gene>
<feature type="region of interest" description="Disordered" evidence="3">
    <location>
        <begin position="91"/>
        <end position="189"/>
    </location>
</feature>
<feature type="region of interest" description="Disordered" evidence="3">
    <location>
        <begin position="385"/>
        <end position="441"/>
    </location>
</feature>
<dbReference type="GO" id="GO:0035458">
    <property type="term" value="P:cellular response to interferon-beta"/>
    <property type="evidence" value="ECO:0007669"/>
    <property type="project" value="InterPro"/>
</dbReference>
<dbReference type="AlphaFoldDB" id="A0A2R9AD12"/>
<dbReference type="FunFam" id="2.40.50.140:FF:000105">
    <property type="entry name" value="Myeloid cell nuclear differentiation antigen"/>
    <property type="match status" value="2"/>
</dbReference>
<evidence type="ECO:0000256" key="1">
    <source>
        <dbReference type="ARBA" id="ARBA00004123"/>
    </source>
</evidence>
<dbReference type="InterPro" id="IPR011029">
    <property type="entry name" value="DEATH-like_dom_sf"/>
</dbReference>
<dbReference type="OMA" id="FIYYEIR"/>
<dbReference type="GO" id="GO:0003690">
    <property type="term" value="F:double-stranded DNA binding"/>
    <property type="evidence" value="ECO:0007669"/>
    <property type="project" value="TreeGrafter"/>
</dbReference>
<evidence type="ECO:0000313" key="6">
    <source>
        <dbReference type="Ensembl" id="ENSPPAP00000013436.1"/>
    </source>
</evidence>
<feature type="domain" description="Pyrin" evidence="4">
    <location>
        <begin position="1"/>
        <end position="88"/>
    </location>
</feature>
<evidence type="ECO:0000259" key="5">
    <source>
        <dbReference type="PROSITE" id="PS50834"/>
    </source>
</evidence>